<dbReference type="GO" id="GO:0016020">
    <property type="term" value="C:membrane"/>
    <property type="evidence" value="ECO:0007669"/>
    <property type="project" value="TreeGrafter"/>
</dbReference>
<dbReference type="GO" id="GO:0005874">
    <property type="term" value="C:microtubule"/>
    <property type="evidence" value="ECO:0007669"/>
    <property type="project" value="TreeGrafter"/>
</dbReference>
<dbReference type="InterPro" id="IPR001401">
    <property type="entry name" value="Dynamin_GTPase"/>
</dbReference>
<dbReference type="PANTHER" id="PTHR11566:SF21">
    <property type="entry name" value="DYNAMIN RELATED PROTEIN 1, ISOFORM A"/>
    <property type="match status" value="1"/>
</dbReference>
<organism evidence="6 7">
    <name type="scientific">Collybiopsis confluens</name>
    <dbReference type="NCBI Taxonomy" id="2823264"/>
    <lineage>
        <taxon>Eukaryota</taxon>
        <taxon>Fungi</taxon>
        <taxon>Dikarya</taxon>
        <taxon>Basidiomycota</taxon>
        <taxon>Agaricomycotina</taxon>
        <taxon>Agaricomycetes</taxon>
        <taxon>Agaricomycetidae</taxon>
        <taxon>Agaricales</taxon>
        <taxon>Marasmiineae</taxon>
        <taxon>Omphalotaceae</taxon>
        <taxon>Collybiopsis</taxon>
    </lineage>
</organism>
<dbReference type="Gene3D" id="3.40.50.300">
    <property type="entry name" value="P-loop containing nucleotide triphosphate hydrolases"/>
    <property type="match status" value="1"/>
</dbReference>
<dbReference type="Proteomes" id="UP000518752">
    <property type="component" value="Unassembled WGS sequence"/>
</dbReference>
<dbReference type="Pfam" id="PF00350">
    <property type="entry name" value="Dynamin_N"/>
    <property type="match status" value="1"/>
</dbReference>
<dbReference type="InterPro" id="IPR045063">
    <property type="entry name" value="Dynamin_N"/>
</dbReference>
<dbReference type="GO" id="GO:0008017">
    <property type="term" value="F:microtubule binding"/>
    <property type="evidence" value="ECO:0007669"/>
    <property type="project" value="TreeGrafter"/>
</dbReference>
<dbReference type="Pfam" id="PF02212">
    <property type="entry name" value="GED"/>
    <property type="match status" value="1"/>
</dbReference>
<accession>A0A8H5CWT7</accession>
<dbReference type="InterPro" id="IPR020850">
    <property type="entry name" value="GED_dom"/>
</dbReference>
<feature type="domain" description="Dynamin-type G" evidence="5">
    <location>
        <begin position="32"/>
        <end position="341"/>
    </location>
</feature>
<keyword evidence="7" id="KW-1185">Reference proteome</keyword>
<dbReference type="InterPro" id="IPR022812">
    <property type="entry name" value="Dynamin"/>
</dbReference>
<dbReference type="EMBL" id="JAACJN010000307">
    <property type="protein sequence ID" value="KAF5349459.1"/>
    <property type="molecule type" value="Genomic_DNA"/>
</dbReference>
<keyword evidence="1" id="KW-0547">Nucleotide-binding</keyword>
<dbReference type="InterPro" id="IPR003130">
    <property type="entry name" value="GED"/>
</dbReference>
<dbReference type="GO" id="GO:0005739">
    <property type="term" value="C:mitochondrion"/>
    <property type="evidence" value="ECO:0007669"/>
    <property type="project" value="TreeGrafter"/>
</dbReference>
<evidence type="ECO:0000256" key="1">
    <source>
        <dbReference type="ARBA" id="ARBA00022741"/>
    </source>
</evidence>
<dbReference type="SMART" id="SM00053">
    <property type="entry name" value="DYNc"/>
    <property type="match status" value="1"/>
</dbReference>
<feature type="region of interest" description="Disordered" evidence="3">
    <location>
        <begin position="643"/>
        <end position="672"/>
    </location>
</feature>
<dbReference type="GO" id="GO:0016559">
    <property type="term" value="P:peroxisome fission"/>
    <property type="evidence" value="ECO:0007669"/>
    <property type="project" value="TreeGrafter"/>
</dbReference>
<dbReference type="PROSITE" id="PS51718">
    <property type="entry name" value="G_DYNAMIN_2"/>
    <property type="match status" value="1"/>
</dbReference>
<evidence type="ECO:0000313" key="7">
    <source>
        <dbReference type="Proteomes" id="UP000518752"/>
    </source>
</evidence>
<dbReference type="OrthoDB" id="5061070at2759"/>
<dbReference type="GO" id="GO:0003924">
    <property type="term" value="F:GTPase activity"/>
    <property type="evidence" value="ECO:0007669"/>
    <property type="project" value="InterPro"/>
</dbReference>
<dbReference type="Pfam" id="PF01031">
    <property type="entry name" value="Dynamin_M"/>
    <property type="match status" value="1"/>
</dbReference>
<evidence type="ECO:0000256" key="2">
    <source>
        <dbReference type="ARBA" id="ARBA00023134"/>
    </source>
</evidence>
<dbReference type="SUPFAM" id="SSF52540">
    <property type="entry name" value="P-loop containing nucleoside triphosphate hydrolases"/>
    <property type="match status" value="1"/>
</dbReference>
<name>A0A8H5CWT7_9AGAR</name>
<dbReference type="InterPro" id="IPR030381">
    <property type="entry name" value="G_DYNAMIN_dom"/>
</dbReference>
<dbReference type="GO" id="GO:0005525">
    <property type="term" value="F:GTP binding"/>
    <property type="evidence" value="ECO:0007669"/>
    <property type="project" value="InterPro"/>
</dbReference>
<dbReference type="PANTHER" id="PTHR11566">
    <property type="entry name" value="DYNAMIN"/>
    <property type="match status" value="1"/>
</dbReference>
<protein>
    <submittedName>
        <fullName evidence="6">Uncharacterized protein</fullName>
    </submittedName>
</protein>
<reference evidence="6 7" key="1">
    <citation type="journal article" date="2020" name="ISME J.">
        <title>Uncovering the hidden diversity of litter-decomposition mechanisms in mushroom-forming fungi.</title>
        <authorList>
            <person name="Floudas D."/>
            <person name="Bentzer J."/>
            <person name="Ahren D."/>
            <person name="Johansson T."/>
            <person name="Persson P."/>
            <person name="Tunlid A."/>
        </authorList>
    </citation>
    <scope>NUCLEOTIDE SEQUENCE [LARGE SCALE GENOMIC DNA]</scope>
    <source>
        <strain evidence="6 7">CBS 406.79</strain>
    </source>
</reference>
<dbReference type="Gene3D" id="1.20.120.1240">
    <property type="entry name" value="Dynamin, middle domain"/>
    <property type="match status" value="1"/>
</dbReference>
<comment type="caution">
    <text evidence="6">The sequence shown here is derived from an EMBL/GenBank/DDBJ whole genome shotgun (WGS) entry which is preliminary data.</text>
</comment>
<dbReference type="GO" id="GO:0048312">
    <property type="term" value="P:intracellular distribution of mitochondria"/>
    <property type="evidence" value="ECO:0007669"/>
    <property type="project" value="TreeGrafter"/>
</dbReference>
<feature type="domain" description="GED" evidence="4">
    <location>
        <begin position="713"/>
        <end position="808"/>
    </location>
</feature>
<sequence>MTTDIFSTSYSARRKELLALVNQMRALGAQNDLDLPRITVIGNQSAGKSSVVEAISGITVPRDAGTCTRCPMECRLIASSSPWACRISVRAEFGRDGKRLEEVTEAPFGQPIDNKADVELALRKAQFAVLNPDIPFSEILRASAQDLKGMTTEKSMAFSRNVVCVDLEGPELTDLSFIDLPGLIQNAEPEVVRLVEEMVITHIKGNSLILVAVPMTDDLENQKALRLASQEDRDGRRTIGVLTKPDMLGHGSTKATAQWLDVIEDRAPRHFLRHGYYCTRQPDDDARSGGIEAKEARENEEHFFRTTSPWAKSTNPAKFGTRNLIATLSRLLVQVIDDNLPKIREDAAKQLLSCRQEISSIPPLITEEPATHLLSLLTSFCSEFQNLANGSADAAELIPAHRQSYGELKKAIRRTAPNFVPFAVNQKTALFNNCLRDEEDDPVANVPVNGRSSMNLTDVRKHIDQSITRELPSSVPFQAKASLIVQFQKEWPDIVETCFKDVESITLRVLLKMIELLTYSIVPRNFIKTLMEEHHRKCDQMLEATLAAERMPYTQNGHYLETTTQAWLDKYKVIRTGKVAPLSTNKDFGASAFATSSTQPPFPFFSSTAQAKTFANGKPSSPFGDVPKGGTQGTFNFAQQTTATTTRSQSTGPFSLSESDFNDLEGTKNPGTIDEKTLQEITSLLVKAGVPVSSLNPTDLVGKLAPPDEYETELRVCSEVRGYFQVAYKRMIDNIPRFIDLLFVRELARTLQPFLIAKFGLGTPSANERCASYLGEDPAVVARREELLARKKRLESVERELDEYSLRI</sequence>
<evidence type="ECO:0000259" key="4">
    <source>
        <dbReference type="PROSITE" id="PS51388"/>
    </source>
</evidence>
<dbReference type="GO" id="GO:0000266">
    <property type="term" value="P:mitochondrial fission"/>
    <property type="evidence" value="ECO:0007669"/>
    <property type="project" value="TreeGrafter"/>
</dbReference>
<evidence type="ECO:0000259" key="5">
    <source>
        <dbReference type="PROSITE" id="PS51718"/>
    </source>
</evidence>
<dbReference type="CDD" id="cd08771">
    <property type="entry name" value="DLP_1"/>
    <property type="match status" value="1"/>
</dbReference>
<keyword evidence="2" id="KW-0342">GTP-binding</keyword>
<evidence type="ECO:0000256" key="3">
    <source>
        <dbReference type="SAM" id="MobiDB-lite"/>
    </source>
</evidence>
<dbReference type="InterPro" id="IPR000375">
    <property type="entry name" value="Dynamin_stalk"/>
</dbReference>
<proteinExistence type="predicted"/>
<feature type="compositionally biased region" description="Low complexity" evidence="3">
    <location>
        <begin position="643"/>
        <end position="652"/>
    </location>
</feature>
<dbReference type="AlphaFoldDB" id="A0A8H5CWT7"/>
<evidence type="ECO:0000313" key="6">
    <source>
        <dbReference type="EMBL" id="KAF5349459.1"/>
    </source>
</evidence>
<dbReference type="PROSITE" id="PS51388">
    <property type="entry name" value="GED"/>
    <property type="match status" value="1"/>
</dbReference>
<dbReference type="GO" id="GO:0006897">
    <property type="term" value="P:endocytosis"/>
    <property type="evidence" value="ECO:0007669"/>
    <property type="project" value="TreeGrafter"/>
</dbReference>
<dbReference type="PRINTS" id="PR00195">
    <property type="entry name" value="DYNAMIN"/>
</dbReference>
<gene>
    <name evidence="6" type="ORF">D9757_012431</name>
</gene>
<dbReference type="InterPro" id="IPR027417">
    <property type="entry name" value="P-loop_NTPase"/>
</dbReference>